<evidence type="ECO:0000256" key="1">
    <source>
        <dbReference type="SAM" id="MobiDB-lite"/>
    </source>
</evidence>
<dbReference type="WBParaSite" id="Pan_g13992.t1">
    <property type="protein sequence ID" value="Pan_g13992.t1"/>
    <property type="gene ID" value="Pan_g13992"/>
</dbReference>
<feature type="region of interest" description="Disordered" evidence="1">
    <location>
        <begin position="1"/>
        <end position="20"/>
    </location>
</feature>
<dbReference type="Proteomes" id="UP000492821">
    <property type="component" value="Unassembled WGS sequence"/>
</dbReference>
<evidence type="ECO:0000313" key="2">
    <source>
        <dbReference type="Proteomes" id="UP000492821"/>
    </source>
</evidence>
<reference evidence="2" key="1">
    <citation type="journal article" date="2013" name="Genetics">
        <title>The draft genome and transcriptome of Panagrellus redivivus are shaped by the harsh demands of a free-living lifestyle.</title>
        <authorList>
            <person name="Srinivasan J."/>
            <person name="Dillman A.R."/>
            <person name="Macchietto M.G."/>
            <person name="Heikkinen L."/>
            <person name="Lakso M."/>
            <person name="Fracchia K.M."/>
            <person name="Antoshechkin I."/>
            <person name="Mortazavi A."/>
            <person name="Wong G."/>
            <person name="Sternberg P.W."/>
        </authorList>
    </citation>
    <scope>NUCLEOTIDE SEQUENCE [LARGE SCALE GENOMIC DNA]</scope>
    <source>
        <strain evidence="2">MT8872</strain>
    </source>
</reference>
<evidence type="ECO:0000313" key="3">
    <source>
        <dbReference type="WBParaSite" id="Pan_g13992.t1"/>
    </source>
</evidence>
<dbReference type="AlphaFoldDB" id="A0A7E4UXE9"/>
<accession>A0A7E4UXE9</accession>
<keyword evidence="2" id="KW-1185">Reference proteome</keyword>
<organism evidence="2 3">
    <name type="scientific">Panagrellus redivivus</name>
    <name type="common">Microworm</name>
    <dbReference type="NCBI Taxonomy" id="6233"/>
    <lineage>
        <taxon>Eukaryota</taxon>
        <taxon>Metazoa</taxon>
        <taxon>Ecdysozoa</taxon>
        <taxon>Nematoda</taxon>
        <taxon>Chromadorea</taxon>
        <taxon>Rhabditida</taxon>
        <taxon>Tylenchina</taxon>
        <taxon>Panagrolaimomorpha</taxon>
        <taxon>Panagrolaimoidea</taxon>
        <taxon>Panagrolaimidae</taxon>
        <taxon>Panagrellus</taxon>
    </lineage>
</organism>
<protein>
    <submittedName>
        <fullName evidence="3">Reverse transcriptase domain-containing protein</fullName>
    </submittedName>
</protein>
<proteinExistence type="predicted"/>
<sequence>MDQRGFSKQSSGTSRHEQKPNINDLAASSSNAVQNVFEINTTTAVDHFSLIGIPVTVRPTPFPLKPNEQAAVIRVISENVKAGQDDDNTCVRSALERPAEKKQAELIYYQVLRQQAKRKEGNMHEDFSVLRSYYDIVDLDDVVNRLEKSSANKSMIDKEIVQCLKANELLNSLTKCTSNSLGLEFRYDNGAQGWKRDVIRKK</sequence>
<reference evidence="3" key="2">
    <citation type="submission" date="2020-10" db="UniProtKB">
        <authorList>
            <consortium name="WormBaseParasite"/>
        </authorList>
    </citation>
    <scope>IDENTIFICATION</scope>
</reference>
<name>A0A7E4UXE9_PANRE</name>
<feature type="compositionally biased region" description="Polar residues" evidence="1">
    <location>
        <begin position="1"/>
        <end position="13"/>
    </location>
</feature>